<reference evidence="2 3" key="1">
    <citation type="submission" date="2016-11" db="EMBL/GenBank/DDBJ databases">
        <title>Whole genomes of Flavobacteriaceae.</title>
        <authorList>
            <person name="Stine C."/>
            <person name="Li C."/>
            <person name="Tadesse D."/>
        </authorList>
    </citation>
    <scope>NUCLEOTIDE SEQUENCE [LARGE SCALE GENOMIC DNA]</scope>
    <source>
        <strain evidence="2 3">DSM 15937</strain>
    </source>
</reference>
<dbReference type="RefSeq" id="WP_074660649.1">
    <property type="nucleotide sequence ID" value="NZ_MUGV01000008.1"/>
</dbReference>
<evidence type="ECO:0000259" key="1">
    <source>
        <dbReference type="PROSITE" id="PS51462"/>
    </source>
</evidence>
<dbReference type="Pfam" id="PF21906">
    <property type="entry name" value="WHD_NrtR"/>
    <property type="match status" value="1"/>
</dbReference>
<feature type="domain" description="Nudix hydrolase" evidence="1">
    <location>
        <begin position="25"/>
        <end position="157"/>
    </location>
</feature>
<name>A0ABX4BV14_FLAFR</name>
<dbReference type="SUPFAM" id="SSF46785">
    <property type="entry name" value="Winged helix' DNA-binding domain"/>
    <property type="match status" value="1"/>
</dbReference>
<dbReference type="Gene3D" id="1.10.10.10">
    <property type="entry name" value="Winged helix-like DNA-binding domain superfamily/Winged helix DNA-binding domain"/>
    <property type="match status" value="1"/>
</dbReference>
<dbReference type="GO" id="GO:0016787">
    <property type="term" value="F:hydrolase activity"/>
    <property type="evidence" value="ECO:0007669"/>
    <property type="project" value="UniProtKB-KW"/>
</dbReference>
<comment type="caution">
    <text evidence="2">The sequence shown here is derived from an EMBL/GenBank/DDBJ whole genome shotgun (WGS) entry which is preliminary data.</text>
</comment>
<organism evidence="2 3">
    <name type="scientific">Flavobacterium frigidimaris</name>
    <dbReference type="NCBI Taxonomy" id="262320"/>
    <lineage>
        <taxon>Bacteria</taxon>
        <taxon>Pseudomonadati</taxon>
        <taxon>Bacteroidota</taxon>
        <taxon>Flavobacteriia</taxon>
        <taxon>Flavobacteriales</taxon>
        <taxon>Flavobacteriaceae</taxon>
        <taxon>Flavobacterium</taxon>
    </lineage>
</organism>
<dbReference type="Proteomes" id="UP000198382">
    <property type="component" value="Unassembled WGS sequence"/>
</dbReference>
<sequence length="243" mass="27884">MAALSPKEISKIDTILNSPTPAVDGISIDCVIFGFKKGSLEVLLVQHAGGESEGNWGLLGGWMKREESADDAAHRILYELTSLDNIYLEQLKAFTNPKRVLDRRIVTIGYYTLVNQEDYDVKASLAVKEAKWCRINEIPNLIFDHNEILNFSLLQLQNRVRQAPIGFNLLPEKFTLLQLMHLYEEILGVELEKSNFRRKILHMKLLVALDEKQQDVSHRAAKLYKFDPDIYSKLTEKGFNFEF</sequence>
<gene>
    <name evidence="2" type="ORF">B0A65_04465</name>
</gene>
<evidence type="ECO:0000313" key="3">
    <source>
        <dbReference type="Proteomes" id="UP000198382"/>
    </source>
</evidence>
<dbReference type="PANTHER" id="PTHR43736:SF4">
    <property type="entry name" value="SLR1690 PROTEIN"/>
    <property type="match status" value="1"/>
</dbReference>
<protein>
    <submittedName>
        <fullName evidence="2">NUDIX hydrolase</fullName>
    </submittedName>
</protein>
<dbReference type="EMBL" id="MUGV01000008">
    <property type="protein sequence ID" value="OXA81166.1"/>
    <property type="molecule type" value="Genomic_DNA"/>
</dbReference>
<evidence type="ECO:0000313" key="2">
    <source>
        <dbReference type="EMBL" id="OXA81166.1"/>
    </source>
</evidence>
<proteinExistence type="predicted"/>
<dbReference type="Pfam" id="PF00293">
    <property type="entry name" value="NUDIX"/>
    <property type="match status" value="1"/>
</dbReference>
<dbReference type="InterPro" id="IPR036388">
    <property type="entry name" value="WH-like_DNA-bd_sf"/>
</dbReference>
<dbReference type="InterPro" id="IPR015797">
    <property type="entry name" value="NUDIX_hydrolase-like_dom_sf"/>
</dbReference>
<dbReference type="PROSITE" id="PS51462">
    <property type="entry name" value="NUDIX"/>
    <property type="match status" value="1"/>
</dbReference>
<dbReference type="Gene3D" id="3.90.79.10">
    <property type="entry name" value="Nucleoside Triphosphate Pyrophosphohydrolase"/>
    <property type="match status" value="1"/>
</dbReference>
<dbReference type="CDD" id="cd18873">
    <property type="entry name" value="NUDIX_NadM_like"/>
    <property type="match status" value="1"/>
</dbReference>
<keyword evidence="2" id="KW-0378">Hydrolase</keyword>
<dbReference type="InterPro" id="IPR000086">
    <property type="entry name" value="NUDIX_hydrolase_dom"/>
</dbReference>
<dbReference type="PANTHER" id="PTHR43736">
    <property type="entry name" value="ADP-RIBOSE PYROPHOSPHATASE"/>
    <property type="match status" value="1"/>
</dbReference>
<accession>A0ABX4BV14</accession>
<dbReference type="InterPro" id="IPR036390">
    <property type="entry name" value="WH_DNA-bd_sf"/>
</dbReference>
<dbReference type="SUPFAM" id="SSF55811">
    <property type="entry name" value="Nudix"/>
    <property type="match status" value="1"/>
</dbReference>
<keyword evidence="3" id="KW-1185">Reference proteome</keyword>
<dbReference type="InterPro" id="IPR054105">
    <property type="entry name" value="WHD_NrtR"/>
</dbReference>